<gene>
    <name evidence="1" type="ORF">CLO192961_LOCUS487555</name>
</gene>
<comment type="caution">
    <text evidence="1">The sequence shown here is derived from an EMBL/GenBank/DDBJ whole genome shotgun (WGS) entry which is preliminary data.</text>
</comment>
<accession>A0ABY6V431</accession>
<dbReference type="EMBL" id="CABFNS010001077">
    <property type="protein sequence ID" value="VUC37928.1"/>
    <property type="molecule type" value="Genomic_DNA"/>
</dbReference>
<protein>
    <submittedName>
        <fullName evidence="1">Uncharacterized protein</fullName>
    </submittedName>
</protein>
<sequence length="111" mass="12803">MLVKQNFQGSISCTHILRRYISSGLADRDMYSTYLAYFGFELVGTRCTYAYGYIVLRVSSVSAKKTARVLHRASKRRSGKVKYSVLSRCRSTRLYWQKPSERGSRVLFTPN</sequence>
<evidence type="ECO:0000313" key="2">
    <source>
        <dbReference type="Proteomes" id="UP000766486"/>
    </source>
</evidence>
<keyword evidence="2" id="KW-1185">Reference proteome</keyword>
<name>A0ABY6V431_BIOOC</name>
<dbReference type="Proteomes" id="UP000766486">
    <property type="component" value="Unassembled WGS sequence"/>
</dbReference>
<reference evidence="1 2" key="1">
    <citation type="submission" date="2019-06" db="EMBL/GenBank/DDBJ databases">
        <authorList>
            <person name="Broberg M."/>
        </authorList>
    </citation>
    <scope>NUCLEOTIDE SEQUENCE [LARGE SCALE GENOMIC DNA]</scope>
</reference>
<evidence type="ECO:0000313" key="1">
    <source>
        <dbReference type="EMBL" id="VUC37928.1"/>
    </source>
</evidence>
<organism evidence="1 2">
    <name type="scientific">Bionectria ochroleuca</name>
    <name type="common">Gliocladium roseum</name>
    <dbReference type="NCBI Taxonomy" id="29856"/>
    <lineage>
        <taxon>Eukaryota</taxon>
        <taxon>Fungi</taxon>
        <taxon>Dikarya</taxon>
        <taxon>Ascomycota</taxon>
        <taxon>Pezizomycotina</taxon>
        <taxon>Sordariomycetes</taxon>
        <taxon>Hypocreomycetidae</taxon>
        <taxon>Hypocreales</taxon>
        <taxon>Bionectriaceae</taxon>
        <taxon>Clonostachys</taxon>
    </lineage>
</organism>
<proteinExistence type="predicted"/>